<dbReference type="EMBL" id="LGTZ01000782">
    <property type="protein sequence ID" value="OJD23487.1"/>
    <property type="molecule type" value="Genomic_DNA"/>
</dbReference>
<protein>
    <submittedName>
        <fullName evidence="1">Uncharacterized protein</fullName>
    </submittedName>
</protein>
<name>A0A1J9R4Q8_9EURO</name>
<dbReference type="STRING" id="1658174.A0A1J9R4Q8"/>
<gene>
    <name evidence="1" type="ORF">ACJ73_05161</name>
</gene>
<keyword evidence="2" id="KW-1185">Reference proteome</keyword>
<dbReference type="VEuPathDB" id="FungiDB:ACJ73_05161"/>
<comment type="caution">
    <text evidence="1">The sequence shown here is derived from an EMBL/GenBank/DDBJ whole genome shotgun (WGS) entry which is preliminary data.</text>
</comment>
<evidence type="ECO:0000313" key="1">
    <source>
        <dbReference type="EMBL" id="OJD23487.1"/>
    </source>
</evidence>
<dbReference type="AlphaFoldDB" id="A0A1J9R4Q8"/>
<accession>A0A1J9R4Q8</accession>
<evidence type="ECO:0000313" key="2">
    <source>
        <dbReference type="Proteomes" id="UP000242791"/>
    </source>
</evidence>
<sequence>MPQQTVLESFWEPLPSLSVSPLPNNATYRTIQASAQSTVAGNRLPANASSLLERMPQVEKSHLLHTESDVIRASIQYLLHPINVATSRLLPSSGRLFCRGEAREGGGCRTDLRWIYWNGSGWTNIAVLEFKNTQVLRWSDFKEAVSDQNNAKAMVDSAYGAHPHYTHFTNNAVWLSKQARKYAQNTGASDVAIFDWDKMFIFNFYGMAEHLQNPVLAKGIWFEEGNSSQPGHTFRMVLFGFLVRALQRQGIIT</sequence>
<dbReference type="OrthoDB" id="2896980at2759"/>
<organism evidence="1 2">
    <name type="scientific">Blastomyces percursus</name>
    <dbReference type="NCBI Taxonomy" id="1658174"/>
    <lineage>
        <taxon>Eukaryota</taxon>
        <taxon>Fungi</taxon>
        <taxon>Dikarya</taxon>
        <taxon>Ascomycota</taxon>
        <taxon>Pezizomycotina</taxon>
        <taxon>Eurotiomycetes</taxon>
        <taxon>Eurotiomycetidae</taxon>
        <taxon>Onygenales</taxon>
        <taxon>Ajellomycetaceae</taxon>
        <taxon>Blastomyces</taxon>
    </lineage>
</organism>
<reference evidence="1 2" key="1">
    <citation type="submission" date="2015-08" db="EMBL/GenBank/DDBJ databases">
        <title>Emmonsia species relationships and genome sequence.</title>
        <authorList>
            <person name="Cuomo C.A."/>
            <person name="Schwartz I.S."/>
            <person name="Kenyon C."/>
            <person name="De Hoog G.S."/>
            <person name="Govender N.P."/>
            <person name="Botha A."/>
            <person name="Moreno L."/>
            <person name="De Vries M."/>
            <person name="Munoz J.F."/>
            <person name="Stielow J.B."/>
        </authorList>
    </citation>
    <scope>NUCLEOTIDE SEQUENCE [LARGE SCALE GENOMIC DNA]</scope>
    <source>
        <strain evidence="1 2">EI222</strain>
    </source>
</reference>
<dbReference type="Proteomes" id="UP000242791">
    <property type="component" value="Unassembled WGS sequence"/>
</dbReference>
<proteinExistence type="predicted"/>